<dbReference type="EMBL" id="CP061081">
    <property type="protein sequence ID" value="QNT06115.1"/>
    <property type="molecule type" value="Genomic_DNA"/>
</dbReference>
<dbReference type="PANTHER" id="PTHR43708">
    <property type="entry name" value="CONSERVED EXPRESSED OXIDOREDUCTASE (EUROFUNG)"/>
    <property type="match status" value="1"/>
</dbReference>
<dbReference type="Proteomes" id="UP000516370">
    <property type="component" value="Chromosome"/>
</dbReference>
<keyword evidence="4" id="KW-1185">Reference proteome</keyword>
<dbReference type="RefSeq" id="WP_111605757.1">
    <property type="nucleotide sequence ID" value="NZ_BMLJ01000002.1"/>
</dbReference>
<dbReference type="Pfam" id="PF22725">
    <property type="entry name" value="GFO_IDH_MocA_C3"/>
    <property type="match status" value="1"/>
</dbReference>
<dbReference type="InterPro" id="IPR051317">
    <property type="entry name" value="Gfo/Idh/MocA_oxidoreduct"/>
</dbReference>
<dbReference type="OrthoDB" id="9801953at2"/>
<evidence type="ECO:0000313" key="4">
    <source>
        <dbReference type="Proteomes" id="UP000516370"/>
    </source>
</evidence>
<dbReference type="InterPro" id="IPR055170">
    <property type="entry name" value="GFO_IDH_MocA-like_dom"/>
</dbReference>
<dbReference type="GO" id="GO:0000166">
    <property type="term" value="F:nucleotide binding"/>
    <property type="evidence" value="ECO:0007669"/>
    <property type="project" value="InterPro"/>
</dbReference>
<proteinExistence type="predicted"/>
<dbReference type="KEGG" id="mard:IBG28_00145"/>
<organism evidence="3 4">
    <name type="scientific">Marinomonas arctica</name>
    <dbReference type="NCBI Taxonomy" id="383750"/>
    <lineage>
        <taxon>Bacteria</taxon>
        <taxon>Pseudomonadati</taxon>
        <taxon>Pseudomonadota</taxon>
        <taxon>Gammaproteobacteria</taxon>
        <taxon>Oceanospirillales</taxon>
        <taxon>Oceanospirillaceae</taxon>
        <taxon>Marinomonas</taxon>
    </lineage>
</organism>
<dbReference type="InterPro" id="IPR036291">
    <property type="entry name" value="NAD(P)-bd_dom_sf"/>
</dbReference>
<evidence type="ECO:0000259" key="1">
    <source>
        <dbReference type="Pfam" id="PF01408"/>
    </source>
</evidence>
<dbReference type="SUPFAM" id="SSF51735">
    <property type="entry name" value="NAD(P)-binding Rossmann-fold domains"/>
    <property type="match status" value="1"/>
</dbReference>
<evidence type="ECO:0000313" key="3">
    <source>
        <dbReference type="EMBL" id="QNT06115.1"/>
    </source>
</evidence>
<dbReference type="PANTHER" id="PTHR43708:SF3">
    <property type="entry name" value="OXIDOREDUCTASE"/>
    <property type="match status" value="1"/>
</dbReference>
<dbReference type="InterPro" id="IPR000683">
    <property type="entry name" value="Gfo/Idh/MocA-like_OxRdtase_N"/>
</dbReference>
<protein>
    <submittedName>
        <fullName evidence="3">Gfo/Idh/MocA family oxidoreductase</fullName>
    </submittedName>
</protein>
<dbReference type="Gene3D" id="3.40.50.720">
    <property type="entry name" value="NAD(P)-binding Rossmann-like Domain"/>
    <property type="match status" value="1"/>
</dbReference>
<accession>A0A7H1J6J9</accession>
<dbReference type="Gene3D" id="3.30.360.10">
    <property type="entry name" value="Dihydrodipicolinate Reductase, domain 2"/>
    <property type="match status" value="1"/>
</dbReference>
<gene>
    <name evidence="3" type="ORF">IBG28_00145</name>
</gene>
<name>A0A7H1J6J9_9GAMM</name>
<evidence type="ECO:0000259" key="2">
    <source>
        <dbReference type="Pfam" id="PF22725"/>
    </source>
</evidence>
<feature type="domain" description="Gfo/Idh/MocA-like oxidoreductase N-terminal" evidence="1">
    <location>
        <begin position="5"/>
        <end position="134"/>
    </location>
</feature>
<reference evidence="3 4" key="1">
    <citation type="submission" date="2020-09" db="EMBL/GenBank/DDBJ databases">
        <title>Complete genome sequence of an Arctic sea ice bacterium Marinomonas arctica BSI20414.</title>
        <authorList>
            <person name="Liao L."/>
            <person name="Chen B."/>
        </authorList>
    </citation>
    <scope>NUCLEOTIDE SEQUENCE [LARGE SCALE GENOMIC DNA]</scope>
    <source>
        <strain evidence="3 4">BSI20414</strain>
    </source>
</reference>
<dbReference type="AlphaFoldDB" id="A0A7H1J6J9"/>
<dbReference type="Pfam" id="PF01408">
    <property type="entry name" value="GFO_IDH_MocA"/>
    <property type="match status" value="1"/>
</dbReference>
<dbReference type="SUPFAM" id="SSF55347">
    <property type="entry name" value="Glyceraldehyde-3-phosphate dehydrogenase-like, C-terminal domain"/>
    <property type="match status" value="1"/>
</dbReference>
<sequence length="379" mass="42099">MAILHWGMVGGGDGAFIGDVHRMAARLDGGYQLVAGCFSSDFEITKASAKLLGVQDDRAYSDFRTMAEVESQRKDGVSVVSIVTPNFLHYDNVAAFLNVGIAVICEKPLTVSLLQAQELQALAKKRNTFLAVTYNYVENPMVKVARELVKKGELGELLMVDAYYLQDWLAADIENSDQKQAAWRTDPTKAGRAGCLGDIAIHAYNLVSYLIGYPASSVNARLATFVVGRRVDDHADIQLSYSENILQGRVLASQVMTGHENDLGFRLTGRKATIEWRQEDPNVLWFKPMAAPAQRLTRNGAGYPERLNALCRIPAGHPEGYLEAFANVYKHIRLALSEKDFVYYPNVDQAVKDMAFVEACLQSHHQGNWYEVEAVFNNQ</sequence>
<feature type="domain" description="GFO/IDH/MocA-like oxidoreductase" evidence="2">
    <location>
        <begin position="144"/>
        <end position="275"/>
    </location>
</feature>